<dbReference type="Proteomes" id="UP000093159">
    <property type="component" value="Unassembled WGS sequence"/>
</dbReference>
<reference evidence="1 2" key="1">
    <citation type="submission" date="2015-05" db="EMBL/GenBank/DDBJ databases">
        <authorList>
            <person name="Rovetto F."/>
            <person name="Cocolin L."/>
            <person name="Illeghems K."/>
            <person name="Van Nieuwerburgh F."/>
            <person name="Houf K."/>
        </authorList>
    </citation>
    <scope>NUCLEOTIDE SEQUENCE [LARGE SCALE GENOMIC DNA]</scope>
    <source>
        <strain evidence="1 2">117434</strain>
    </source>
</reference>
<evidence type="ECO:0000313" key="2">
    <source>
        <dbReference type="Proteomes" id="UP000093159"/>
    </source>
</evidence>
<evidence type="ECO:0000313" key="1">
    <source>
        <dbReference type="EMBL" id="OCL90807.1"/>
    </source>
</evidence>
<proteinExistence type="predicted"/>
<name>A0ABX2YAP4_9BACT</name>
<dbReference type="EMBL" id="LDIR01000003">
    <property type="protein sequence ID" value="OCL90807.1"/>
    <property type="molecule type" value="Genomic_DNA"/>
</dbReference>
<organism evidence="1 2">
    <name type="scientific">Arcobacter porcinus</name>
    <dbReference type="NCBI Taxonomy" id="1935204"/>
    <lineage>
        <taxon>Bacteria</taxon>
        <taxon>Pseudomonadati</taxon>
        <taxon>Campylobacterota</taxon>
        <taxon>Epsilonproteobacteria</taxon>
        <taxon>Campylobacterales</taxon>
        <taxon>Arcobacteraceae</taxon>
        <taxon>Arcobacter</taxon>
    </lineage>
</organism>
<sequence>MKKIIILILLIMNFLISKDFEDKKELICDLISYKAIKSTIMTEDFMYYFLLANEKRYKTNKDIEIYLQKKYDEMIEKRSLEMSEKYGKLEDVLSVSWEEFIVNFYKFHISELAMAGEDAYKNIYYFYSILSNKVKNISLEQREENTIFFVKDFKLFDLDKIWNFMSSEDEDISKLFKLIALGNIEGASEYMNSILVSSDEEIFFDNLRKNCKK</sequence>
<dbReference type="RefSeq" id="WP_066179421.1">
    <property type="nucleotide sequence ID" value="NZ_LCUI01000008.1"/>
</dbReference>
<keyword evidence="2" id="KW-1185">Reference proteome</keyword>
<comment type="caution">
    <text evidence="1">The sequence shown here is derived from an EMBL/GenBank/DDBJ whole genome shotgun (WGS) entry which is preliminary data.</text>
</comment>
<protein>
    <submittedName>
        <fullName evidence="1">Uncharacterized protein</fullName>
    </submittedName>
</protein>
<accession>A0ABX2YAP4</accession>
<gene>
    <name evidence="1" type="ORF">AAX28_01624</name>
</gene>